<evidence type="ECO:0000256" key="2">
    <source>
        <dbReference type="ARBA" id="ARBA00022692"/>
    </source>
</evidence>
<feature type="chain" id="PRO_5034737834" evidence="6">
    <location>
        <begin position="32"/>
        <end position="293"/>
    </location>
</feature>
<evidence type="ECO:0000313" key="8">
    <source>
        <dbReference type="Proteomes" id="UP000250140"/>
    </source>
</evidence>
<dbReference type="EMBL" id="KV749839">
    <property type="protein sequence ID" value="OCL07563.1"/>
    <property type="molecule type" value="Genomic_DNA"/>
</dbReference>
<feature type="transmembrane region" description="Helical" evidence="5">
    <location>
        <begin position="87"/>
        <end position="110"/>
    </location>
</feature>
<protein>
    <submittedName>
        <fullName evidence="7">Uncharacterized protein</fullName>
    </submittedName>
</protein>
<sequence length="293" mass="32074">MLTSGFTNAPVSRFLVFWVVTSALLASLTDTKYYIHIEADPHLWVYGQFWRLLTWQTCYTNSTEVLFAAMAFYHLRVIERLWGSRKFASFLVSTLPYTTLLPPLLLTLVLRPLTFNRLNHLPAGPTAMLFALLVQYHAAIPNIYKYRVAAAAPSPAGAPHSGSSTSIMQTGIFLTSKTLSYVLPCQLALSQLPGSALAALVGWAVGTAYRRDLLPYASQWRVPGWLVGEKRDNSAREGFEGLRRRLEGEREAGAGQATGILAAQGQAVPRRRTLGMLIAEQFRGVGGGGGNGS</sequence>
<evidence type="ECO:0000256" key="1">
    <source>
        <dbReference type="ARBA" id="ARBA00004141"/>
    </source>
</evidence>
<reference evidence="7 8" key="1">
    <citation type="journal article" date="2016" name="Nat. Commun.">
        <title>Ectomycorrhizal ecology is imprinted in the genome of the dominant symbiotic fungus Cenococcum geophilum.</title>
        <authorList>
            <consortium name="DOE Joint Genome Institute"/>
            <person name="Peter M."/>
            <person name="Kohler A."/>
            <person name="Ohm R.A."/>
            <person name="Kuo A."/>
            <person name="Krutzmann J."/>
            <person name="Morin E."/>
            <person name="Arend M."/>
            <person name="Barry K.W."/>
            <person name="Binder M."/>
            <person name="Choi C."/>
            <person name="Clum A."/>
            <person name="Copeland A."/>
            <person name="Grisel N."/>
            <person name="Haridas S."/>
            <person name="Kipfer T."/>
            <person name="LaButti K."/>
            <person name="Lindquist E."/>
            <person name="Lipzen A."/>
            <person name="Maire R."/>
            <person name="Meier B."/>
            <person name="Mihaltcheva S."/>
            <person name="Molinier V."/>
            <person name="Murat C."/>
            <person name="Poggeler S."/>
            <person name="Quandt C.A."/>
            <person name="Sperisen C."/>
            <person name="Tritt A."/>
            <person name="Tisserant E."/>
            <person name="Crous P.W."/>
            <person name="Henrissat B."/>
            <person name="Nehls U."/>
            <person name="Egli S."/>
            <person name="Spatafora J.W."/>
            <person name="Grigoriev I.V."/>
            <person name="Martin F.M."/>
        </authorList>
    </citation>
    <scope>NUCLEOTIDE SEQUENCE [LARGE SCALE GENOMIC DNA]</scope>
    <source>
        <strain evidence="7 8">CBS 207.34</strain>
    </source>
</reference>
<dbReference type="PANTHER" id="PTHR43066">
    <property type="entry name" value="RHOMBOID-RELATED PROTEIN"/>
    <property type="match status" value="1"/>
</dbReference>
<name>A0A8E2JS83_9PEZI</name>
<gene>
    <name evidence="7" type="ORF">AOQ84DRAFT_341670</name>
</gene>
<proteinExistence type="predicted"/>
<keyword evidence="6" id="KW-0732">Signal</keyword>
<dbReference type="OrthoDB" id="272778at2759"/>
<dbReference type="InterPro" id="IPR035952">
    <property type="entry name" value="Rhomboid-like_sf"/>
</dbReference>
<dbReference type="AlphaFoldDB" id="A0A8E2JS83"/>
<evidence type="ECO:0000313" key="7">
    <source>
        <dbReference type="EMBL" id="OCL07563.1"/>
    </source>
</evidence>
<feature type="signal peptide" evidence="6">
    <location>
        <begin position="1"/>
        <end position="31"/>
    </location>
</feature>
<evidence type="ECO:0000256" key="3">
    <source>
        <dbReference type="ARBA" id="ARBA00022989"/>
    </source>
</evidence>
<organism evidence="7 8">
    <name type="scientific">Glonium stellatum</name>
    <dbReference type="NCBI Taxonomy" id="574774"/>
    <lineage>
        <taxon>Eukaryota</taxon>
        <taxon>Fungi</taxon>
        <taxon>Dikarya</taxon>
        <taxon>Ascomycota</taxon>
        <taxon>Pezizomycotina</taxon>
        <taxon>Dothideomycetes</taxon>
        <taxon>Pleosporomycetidae</taxon>
        <taxon>Gloniales</taxon>
        <taxon>Gloniaceae</taxon>
        <taxon>Glonium</taxon>
    </lineage>
</organism>
<dbReference type="PANTHER" id="PTHR43066:SF21">
    <property type="entry name" value="UBIQUITIN-ASSOCIATED DOMAIN-CONTAINING PROTEIN 2"/>
    <property type="match status" value="1"/>
</dbReference>
<dbReference type="GO" id="GO:0004252">
    <property type="term" value="F:serine-type endopeptidase activity"/>
    <property type="evidence" value="ECO:0007669"/>
    <property type="project" value="TreeGrafter"/>
</dbReference>
<keyword evidence="4 5" id="KW-0472">Membrane</keyword>
<keyword evidence="8" id="KW-1185">Reference proteome</keyword>
<evidence type="ECO:0000256" key="6">
    <source>
        <dbReference type="SAM" id="SignalP"/>
    </source>
</evidence>
<accession>A0A8E2JS83</accession>
<dbReference type="SUPFAM" id="SSF144091">
    <property type="entry name" value="Rhomboid-like"/>
    <property type="match status" value="1"/>
</dbReference>
<feature type="transmembrane region" description="Helical" evidence="5">
    <location>
        <begin position="53"/>
        <end position="75"/>
    </location>
</feature>
<evidence type="ECO:0000256" key="5">
    <source>
        <dbReference type="SAM" id="Phobius"/>
    </source>
</evidence>
<keyword evidence="3 5" id="KW-1133">Transmembrane helix</keyword>
<dbReference type="GO" id="GO:0016020">
    <property type="term" value="C:membrane"/>
    <property type="evidence" value="ECO:0007669"/>
    <property type="project" value="UniProtKB-SubCell"/>
</dbReference>
<evidence type="ECO:0000256" key="4">
    <source>
        <dbReference type="ARBA" id="ARBA00023136"/>
    </source>
</evidence>
<keyword evidence="2 5" id="KW-0812">Transmembrane</keyword>
<dbReference type="Proteomes" id="UP000250140">
    <property type="component" value="Unassembled WGS sequence"/>
</dbReference>
<comment type="subcellular location">
    <subcellularLocation>
        <location evidence="1">Membrane</location>
        <topology evidence="1">Multi-pass membrane protein</topology>
    </subcellularLocation>
</comment>